<keyword evidence="11" id="KW-0443">Lipid metabolism</keyword>
<keyword evidence="6 19" id="KW-0812">Transmembrane</keyword>
<keyword evidence="4" id="KW-0444">Lipid biosynthesis</keyword>
<dbReference type="STRING" id="126156.SAMN05421670_0158"/>
<feature type="transmembrane region" description="Helical" evidence="19">
    <location>
        <begin position="51"/>
        <end position="71"/>
    </location>
</feature>
<dbReference type="RefSeq" id="WP_093538508.1">
    <property type="nucleotide sequence ID" value="NZ_CP183885.1"/>
</dbReference>
<dbReference type="CDD" id="cd14265">
    <property type="entry name" value="UDPK_IM_like"/>
    <property type="match status" value="1"/>
</dbReference>
<evidence type="ECO:0000256" key="9">
    <source>
        <dbReference type="ARBA" id="ARBA00022840"/>
    </source>
</evidence>
<feature type="transmembrane region" description="Helical" evidence="19">
    <location>
        <begin position="92"/>
        <end position="113"/>
    </location>
</feature>
<evidence type="ECO:0000256" key="14">
    <source>
        <dbReference type="ARBA" id="ARBA00023264"/>
    </source>
</evidence>
<evidence type="ECO:0000256" key="8">
    <source>
        <dbReference type="ARBA" id="ARBA00022777"/>
    </source>
</evidence>
<dbReference type="Gene3D" id="1.10.287.3610">
    <property type="match status" value="1"/>
</dbReference>
<evidence type="ECO:0000256" key="13">
    <source>
        <dbReference type="ARBA" id="ARBA00023209"/>
    </source>
</evidence>
<dbReference type="GO" id="GO:0005524">
    <property type="term" value="F:ATP binding"/>
    <property type="evidence" value="ECO:0007669"/>
    <property type="project" value="UniProtKB-KW"/>
</dbReference>
<evidence type="ECO:0000256" key="7">
    <source>
        <dbReference type="ARBA" id="ARBA00022741"/>
    </source>
</evidence>
<keyword evidence="12 19" id="KW-0472">Membrane</keyword>
<proteinExistence type="inferred from homology"/>
<evidence type="ECO:0000256" key="15">
    <source>
        <dbReference type="PIRSR" id="PIRSR600829-1"/>
    </source>
</evidence>
<keyword evidence="7 17" id="KW-0547">Nucleotide-binding</keyword>
<comment type="similarity">
    <text evidence="2">Belongs to the bacterial diacylglycerol kinase family.</text>
</comment>
<keyword evidence="18" id="KW-0479">Metal-binding</keyword>
<evidence type="ECO:0000256" key="11">
    <source>
        <dbReference type="ARBA" id="ARBA00023098"/>
    </source>
</evidence>
<dbReference type="GO" id="GO:0008654">
    <property type="term" value="P:phospholipid biosynthetic process"/>
    <property type="evidence" value="ECO:0007669"/>
    <property type="project" value="UniProtKB-KW"/>
</dbReference>
<feature type="binding site" evidence="18">
    <location>
        <position position="24"/>
    </location>
    <ligand>
        <name>a divalent metal cation</name>
        <dbReference type="ChEBI" id="CHEBI:60240"/>
    </ligand>
</feature>
<keyword evidence="18" id="KW-0460">Magnesium</keyword>
<dbReference type="Pfam" id="PF01219">
    <property type="entry name" value="DAGK_prokar"/>
    <property type="match status" value="1"/>
</dbReference>
<evidence type="ECO:0000256" key="18">
    <source>
        <dbReference type="PIRSR" id="PIRSR600829-4"/>
    </source>
</evidence>
<gene>
    <name evidence="20" type="ORF">SAMN05421670_0158</name>
</gene>
<feature type="binding site" evidence="17">
    <location>
        <begin position="81"/>
        <end position="83"/>
    </location>
    <ligand>
        <name>ATP</name>
        <dbReference type="ChEBI" id="CHEBI:30616"/>
    </ligand>
</feature>
<evidence type="ECO:0000313" key="21">
    <source>
        <dbReference type="Proteomes" id="UP000198734"/>
    </source>
</evidence>
<evidence type="ECO:0000256" key="16">
    <source>
        <dbReference type="PIRSR" id="PIRSR600829-2"/>
    </source>
</evidence>
<keyword evidence="13" id="KW-0594">Phospholipid biosynthesis</keyword>
<keyword evidence="14" id="KW-1208">Phospholipid metabolism</keyword>
<keyword evidence="21" id="KW-1185">Reference proteome</keyword>
<dbReference type="InterPro" id="IPR000829">
    <property type="entry name" value="DAGK"/>
</dbReference>
<evidence type="ECO:0000256" key="2">
    <source>
        <dbReference type="ARBA" id="ARBA00005967"/>
    </source>
</evidence>
<comment type="cofactor">
    <cofactor evidence="18">
        <name>Mg(2+)</name>
        <dbReference type="ChEBI" id="CHEBI:18420"/>
    </cofactor>
    <text evidence="18">Mn(2+), Zn(2+), Cd(2+) and Co(2+) support activity to lesser extents.</text>
</comment>
<organism evidence="20 21">
    <name type="scientific">Psychrobacillus psychrotolerans</name>
    <dbReference type="NCBI Taxonomy" id="126156"/>
    <lineage>
        <taxon>Bacteria</taxon>
        <taxon>Bacillati</taxon>
        <taxon>Bacillota</taxon>
        <taxon>Bacilli</taxon>
        <taxon>Bacillales</taxon>
        <taxon>Bacillaceae</taxon>
        <taxon>Psychrobacillus</taxon>
    </lineage>
</organism>
<feature type="binding site" evidence="17">
    <location>
        <position position="24"/>
    </location>
    <ligand>
        <name>ATP</name>
        <dbReference type="ChEBI" id="CHEBI:30616"/>
    </ligand>
</feature>
<dbReference type="Proteomes" id="UP000198734">
    <property type="component" value="Unassembled WGS sequence"/>
</dbReference>
<feature type="transmembrane region" description="Helical" evidence="19">
    <location>
        <begin position="27"/>
        <end position="45"/>
    </location>
</feature>
<evidence type="ECO:0000256" key="4">
    <source>
        <dbReference type="ARBA" id="ARBA00022516"/>
    </source>
</evidence>
<dbReference type="InterPro" id="IPR036945">
    <property type="entry name" value="DAGK_sf"/>
</dbReference>
<feature type="binding site" evidence="17">
    <location>
        <position position="12"/>
    </location>
    <ligand>
        <name>ATP</name>
        <dbReference type="ChEBI" id="CHEBI:30616"/>
    </ligand>
</feature>
<reference evidence="21" key="1">
    <citation type="submission" date="2016-10" db="EMBL/GenBank/DDBJ databases">
        <authorList>
            <person name="Varghese N."/>
            <person name="Submissions S."/>
        </authorList>
    </citation>
    <scope>NUCLEOTIDE SEQUENCE [LARGE SCALE GENOMIC DNA]</scope>
    <source>
        <strain evidence="21">DSM 11706</strain>
    </source>
</reference>
<keyword evidence="5" id="KW-0808">Transferase</keyword>
<keyword evidence="8 20" id="KW-0418">Kinase</keyword>
<evidence type="ECO:0000256" key="12">
    <source>
        <dbReference type="ARBA" id="ARBA00023136"/>
    </source>
</evidence>
<feature type="binding site" evidence="17">
    <location>
        <begin position="90"/>
        <end position="91"/>
    </location>
    <ligand>
        <name>ATP</name>
        <dbReference type="ChEBI" id="CHEBI:30616"/>
    </ligand>
</feature>
<evidence type="ECO:0000256" key="10">
    <source>
        <dbReference type="ARBA" id="ARBA00022989"/>
    </source>
</evidence>
<dbReference type="GO" id="GO:0046872">
    <property type="term" value="F:metal ion binding"/>
    <property type="evidence" value="ECO:0007669"/>
    <property type="project" value="UniProtKB-KW"/>
</dbReference>
<evidence type="ECO:0000256" key="17">
    <source>
        <dbReference type="PIRSR" id="PIRSR600829-3"/>
    </source>
</evidence>
<protein>
    <submittedName>
        <fullName evidence="20">Undecaprenol kinase</fullName>
    </submittedName>
</protein>
<dbReference type="AlphaFoldDB" id="A0A1I6B4U4"/>
<feature type="binding site" evidence="16">
    <location>
        <position position="65"/>
    </location>
    <ligand>
        <name>substrate</name>
    </ligand>
</feature>
<evidence type="ECO:0000256" key="3">
    <source>
        <dbReference type="ARBA" id="ARBA00022475"/>
    </source>
</evidence>
<comment type="subcellular location">
    <subcellularLocation>
        <location evidence="1">Cell membrane</location>
        <topology evidence="1">Multi-pass membrane protein</topology>
    </subcellularLocation>
</comment>
<evidence type="ECO:0000313" key="20">
    <source>
        <dbReference type="EMBL" id="SFQ75951.1"/>
    </source>
</evidence>
<dbReference type="OrthoDB" id="9789934at2"/>
<dbReference type="EMBL" id="FOXU01000011">
    <property type="protein sequence ID" value="SFQ75951.1"/>
    <property type="molecule type" value="Genomic_DNA"/>
</dbReference>
<keyword evidence="3" id="KW-1003">Cell membrane</keyword>
<evidence type="ECO:0000256" key="5">
    <source>
        <dbReference type="ARBA" id="ARBA00022679"/>
    </source>
</evidence>
<evidence type="ECO:0000256" key="19">
    <source>
        <dbReference type="SAM" id="Phobius"/>
    </source>
</evidence>
<feature type="binding site" evidence="17">
    <location>
        <position position="72"/>
    </location>
    <ligand>
        <name>ATP</name>
        <dbReference type="ChEBI" id="CHEBI:30616"/>
    </ligand>
</feature>
<feature type="binding site" evidence="18">
    <location>
        <position position="72"/>
    </location>
    <ligand>
        <name>a divalent metal cation</name>
        <dbReference type="ChEBI" id="CHEBI:60240"/>
    </ligand>
</feature>
<evidence type="ECO:0000256" key="6">
    <source>
        <dbReference type="ARBA" id="ARBA00022692"/>
    </source>
</evidence>
<evidence type="ECO:0000256" key="1">
    <source>
        <dbReference type="ARBA" id="ARBA00004651"/>
    </source>
</evidence>
<feature type="active site" description="Proton acceptor" evidence="15">
    <location>
        <position position="65"/>
    </location>
</feature>
<dbReference type="GO" id="GO:0005886">
    <property type="term" value="C:plasma membrane"/>
    <property type="evidence" value="ECO:0007669"/>
    <property type="project" value="UniProtKB-SubCell"/>
</dbReference>
<keyword evidence="10 19" id="KW-1133">Transmembrane helix</keyword>
<name>A0A1I6B4U4_9BACI</name>
<dbReference type="PANTHER" id="PTHR34299:SF1">
    <property type="entry name" value="DIACYLGLYCEROL KINASE"/>
    <property type="match status" value="1"/>
</dbReference>
<dbReference type="InterPro" id="IPR033717">
    <property type="entry name" value="UDPK"/>
</dbReference>
<dbReference type="PANTHER" id="PTHR34299">
    <property type="entry name" value="DIACYLGLYCEROL KINASE"/>
    <property type="match status" value="1"/>
</dbReference>
<keyword evidence="9 17" id="KW-0067">ATP-binding</keyword>
<dbReference type="GO" id="GO:0016301">
    <property type="term" value="F:kinase activity"/>
    <property type="evidence" value="ECO:0007669"/>
    <property type="project" value="UniProtKB-KW"/>
</dbReference>
<sequence length="121" mass="13348">MNPRKFFRSFIYAANGIYHVVKSEQNFRFHLLAAIVVVIAAAATGLSAFEWIIIVISIFGMFMIELVNASIERVVDLVTPELHPLAKQAKDLAAGACLIYAICTVIVGLIIFIPKWSGIIL</sequence>
<accession>A0A1I6B4U4</accession>